<dbReference type="PANTHER" id="PTHR45797:SF3">
    <property type="entry name" value="TRANSCRIPTIONAL REGULATOR ATRX HOMOLOG"/>
    <property type="match status" value="1"/>
</dbReference>
<comment type="similarity">
    <text evidence="2">Belongs to the SNF2/RAD54 helicase family.</text>
</comment>
<comment type="subcellular location">
    <subcellularLocation>
        <location evidence="1">Nucleus</location>
    </subcellularLocation>
</comment>
<dbReference type="InterPro" id="IPR000330">
    <property type="entry name" value="SNF2_N"/>
</dbReference>
<dbReference type="SUPFAM" id="SSF52540">
    <property type="entry name" value="P-loop containing nucleoside triphosphate hydrolases"/>
    <property type="match status" value="1"/>
</dbReference>
<evidence type="ECO:0000256" key="1">
    <source>
        <dbReference type="ARBA" id="ARBA00004123"/>
    </source>
</evidence>
<organism evidence="9 10">
    <name type="scientific">Timema podura</name>
    <name type="common">Walking stick</name>
    <dbReference type="NCBI Taxonomy" id="61482"/>
    <lineage>
        <taxon>Eukaryota</taxon>
        <taxon>Metazoa</taxon>
        <taxon>Ecdysozoa</taxon>
        <taxon>Arthropoda</taxon>
        <taxon>Hexapoda</taxon>
        <taxon>Insecta</taxon>
        <taxon>Pterygota</taxon>
        <taxon>Neoptera</taxon>
        <taxon>Polyneoptera</taxon>
        <taxon>Phasmatodea</taxon>
        <taxon>Timematodea</taxon>
        <taxon>Timematoidea</taxon>
        <taxon>Timematidae</taxon>
        <taxon>Timema</taxon>
    </lineage>
</organism>
<evidence type="ECO:0000256" key="6">
    <source>
        <dbReference type="ARBA" id="ARBA00023125"/>
    </source>
</evidence>
<name>A0ABN7PKR3_TIMPD</name>
<keyword evidence="3" id="KW-0547">Nucleotide-binding</keyword>
<dbReference type="Pfam" id="PF00176">
    <property type="entry name" value="SNF2-rel_dom"/>
    <property type="match status" value="1"/>
</dbReference>
<dbReference type="InterPro" id="IPR027417">
    <property type="entry name" value="P-loop_NTPase"/>
</dbReference>
<evidence type="ECO:0000256" key="2">
    <source>
        <dbReference type="ARBA" id="ARBA00007025"/>
    </source>
</evidence>
<dbReference type="PANTHER" id="PTHR45797">
    <property type="entry name" value="RAD54-LIKE"/>
    <property type="match status" value="1"/>
</dbReference>
<evidence type="ECO:0000313" key="10">
    <source>
        <dbReference type="Proteomes" id="UP001153148"/>
    </source>
</evidence>
<feature type="domain" description="SNF2 N-terminal" evidence="8">
    <location>
        <begin position="3"/>
        <end position="84"/>
    </location>
</feature>
<keyword evidence="4" id="KW-0378">Hydrolase</keyword>
<keyword evidence="10" id="KW-1185">Reference proteome</keyword>
<evidence type="ECO:0000256" key="4">
    <source>
        <dbReference type="ARBA" id="ARBA00022806"/>
    </source>
</evidence>
<dbReference type="InterPro" id="IPR044574">
    <property type="entry name" value="ARIP4-like"/>
</dbReference>
<reference evidence="9" key="1">
    <citation type="submission" date="2021-03" db="EMBL/GenBank/DDBJ databases">
        <authorList>
            <person name="Tran Van P."/>
        </authorList>
    </citation>
    <scope>NUCLEOTIDE SEQUENCE</scope>
</reference>
<dbReference type="InterPro" id="IPR038718">
    <property type="entry name" value="SNF2-like_sf"/>
</dbReference>
<proteinExistence type="inferred from homology"/>
<gene>
    <name evidence="9" type="ORF">TPAB3V08_LOCUS13016</name>
</gene>
<keyword evidence="4" id="KW-0347">Helicase</keyword>
<keyword evidence="6" id="KW-0238">DNA-binding</keyword>
<comment type="caution">
    <text evidence="9">The sequence shown here is derived from an EMBL/GenBank/DDBJ whole genome shotgun (WGS) entry which is preliminary data.</text>
</comment>
<dbReference type="Gene3D" id="3.40.50.10810">
    <property type="entry name" value="Tandem AAA-ATPase domain"/>
    <property type="match status" value="1"/>
</dbReference>
<dbReference type="Proteomes" id="UP001153148">
    <property type="component" value="Unassembled WGS sequence"/>
</dbReference>
<evidence type="ECO:0000256" key="3">
    <source>
        <dbReference type="ARBA" id="ARBA00022741"/>
    </source>
</evidence>
<feature type="non-terminal residue" evidence="9">
    <location>
        <position position="88"/>
    </location>
</feature>
<evidence type="ECO:0000313" key="9">
    <source>
        <dbReference type="EMBL" id="CAG2066073.1"/>
    </source>
</evidence>
<evidence type="ECO:0000256" key="5">
    <source>
        <dbReference type="ARBA" id="ARBA00022840"/>
    </source>
</evidence>
<keyword evidence="7" id="KW-0539">Nucleus</keyword>
<evidence type="ECO:0000259" key="8">
    <source>
        <dbReference type="Pfam" id="PF00176"/>
    </source>
</evidence>
<keyword evidence="5" id="KW-0067">ATP-binding</keyword>
<dbReference type="EMBL" id="CAJPIN010050112">
    <property type="protein sequence ID" value="CAG2066073.1"/>
    <property type="molecule type" value="Genomic_DNA"/>
</dbReference>
<accession>A0ABN7PKR3</accession>
<protein>
    <recommendedName>
        <fullName evidence="8">SNF2 N-terminal domain-containing protein</fullName>
    </recommendedName>
</protein>
<sequence>MTALSKSMTKIRTLRRIVLTGTPLQNNLTEYHCMVQFVKPRLLGTSKEFKNRFVNPIVNGQFEDSTANDVKVMKRRAHVLHKMLEGSV</sequence>
<evidence type="ECO:0000256" key="7">
    <source>
        <dbReference type="ARBA" id="ARBA00023242"/>
    </source>
</evidence>